<name>A0A9D4YYH7_CHLVU</name>
<comment type="caution">
    <text evidence="1">The sequence shown here is derived from an EMBL/GenBank/DDBJ whole genome shotgun (WGS) entry which is preliminary data.</text>
</comment>
<protein>
    <submittedName>
        <fullName evidence="1">Uncharacterized protein</fullName>
    </submittedName>
</protein>
<evidence type="ECO:0000313" key="2">
    <source>
        <dbReference type="Proteomes" id="UP001055712"/>
    </source>
</evidence>
<accession>A0A9D4YYH7</accession>
<dbReference type="EMBL" id="SIDB01000005">
    <property type="protein sequence ID" value="KAI3432312.1"/>
    <property type="molecule type" value="Genomic_DNA"/>
</dbReference>
<dbReference type="Proteomes" id="UP001055712">
    <property type="component" value="Unassembled WGS sequence"/>
</dbReference>
<sequence length="116" mass="12516">MARRAGAKRYAAVQSYLGNVAELSCANLGTGKGRYARGELEAAEAALDPFEVARDDAAALQGHVLLRLRDVSTQHKLHRLVSDLYTAAYRLASAPFGRMDARPCLATPKRLPTCSS</sequence>
<evidence type="ECO:0000313" key="1">
    <source>
        <dbReference type="EMBL" id="KAI3432312.1"/>
    </source>
</evidence>
<organism evidence="1 2">
    <name type="scientific">Chlorella vulgaris</name>
    <name type="common">Green alga</name>
    <dbReference type="NCBI Taxonomy" id="3077"/>
    <lineage>
        <taxon>Eukaryota</taxon>
        <taxon>Viridiplantae</taxon>
        <taxon>Chlorophyta</taxon>
        <taxon>core chlorophytes</taxon>
        <taxon>Trebouxiophyceae</taxon>
        <taxon>Chlorellales</taxon>
        <taxon>Chlorellaceae</taxon>
        <taxon>Chlorella clade</taxon>
        <taxon>Chlorella</taxon>
    </lineage>
</organism>
<keyword evidence="2" id="KW-1185">Reference proteome</keyword>
<reference evidence="1" key="1">
    <citation type="journal article" date="2019" name="Plant J.">
        <title>Chlorella vulgaris genome assembly and annotation reveals the molecular basis for metabolic acclimation to high light conditions.</title>
        <authorList>
            <person name="Cecchin M."/>
            <person name="Marcolungo L."/>
            <person name="Rossato M."/>
            <person name="Girolomoni L."/>
            <person name="Cosentino E."/>
            <person name="Cuine S."/>
            <person name="Li-Beisson Y."/>
            <person name="Delledonne M."/>
            <person name="Ballottari M."/>
        </authorList>
    </citation>
    <scope>NUCLEOTIDE SEQUENCE</scope>
    <source>
        <strain evidence="1">211/11P</strain>
    </source>
</reference>
<gene>
    <name evidence="1" type="ORF">D9Q98_003872</name>
</gene>
<proteinExistence type="predicted"/>
<dbReference type="AlphaFoldDB" id="A0A9D4YYH7"/>
<reference evidence="1" key="2">
    <citation type="submission" date="2020-11" db="EMBL/GenBank/DDBJ databases">
        <authorList>
            <person name="Cecchin M."/>
            <person name="Marcolungo L."/>
            <person name="Rossato M."/>
            <person name="Girolomoni L."/>
            <person name="Cosentino E."/>
            <person name="Cuine S."/>
            <person name="Li-Beisson Y."/>
            <person name="Delledonne M."/>
            <person name="Ballottari M."/>
        </authorList>
    </citation>
    <scope>NUCLEOTIDE SEQUENCE</scope>
    <source>
        <strain evidence="1">211/11P</strain>
        <tissue evidence="1">Whole cell</tissue>
    </source>
</reference>